<comment type="caution">
    <text evidence="4">The sequence shown here is derived from an EMBL/GenBank/DDBJ whole genome shotgun (WGS) entry which is preliminary data.</text>
</comment>
<dbReference type="InterPro" id="IPR011234">
    <property type="entry name" value="Fumarylacetoacetase-like_C"/>
</dbReference>
<dbReference type="PANTHER" id="PTHR42796:SF4">
    <property type="entry name" value="FUMARYLACETOACETATE HYDROLASE DOMAIN-CONTAINING PROTEIN 2A"/>
    <property type="match status" value="1"/>
</dbReference>
<evidence type="ECO:0000313" key="4">
    <source>
        <dbReference type="EMBL" id="MFD2414776.1"/>
    </source>
</evidence>
<accession>A0ABW5FLA7</accession>
<reference evidence="5" key="1">
    <citation type="journal article" date="2019" name="Int. J. Syst. Evol. Microbiol.">
        <title>The Global Catalogue of Microorganisms (GCM) 10K type strain sequencing project: providing services to taxonomists for standard genome sequencing and annotation.</title>
        <authorList>
            <consortium name="The Broad Institute Genomics Platform"/>
            <consortium name="The Broad Institute Genome Sequencing Center for Infectious Disease"/>
            <person name="Wu L."/>
            <person name="Ma J."/>
        </authorList>
    </citation>
    <scope>NUCLEOTIDE SEQUENCE [LARGE SCALE GENOMIC DNA]</scope>
    <source>
        <strain evidence="5">CGMCC 4.7645</strain>
    </source>
</reference>
<evidence type="ECO:0000259" key="3">
    <source>
        <dbReference type="Pfam" id="PF01557"/>
    </source>
</evidence>
<proteinExistence type="inferred from homology"/>
<dbReference type="GO" id="GO:0016787">
    <property type="term" value="F:hydrolase activity"/>
    <property type="evidence" value="ECO:0007669"/>
    <property type="project" value="UniProtKB-KW"/>
</dbReference>
<comment type="similarity">
    <text evidence="1">Belongs to the FAH family.</text>
</comment>
<dbReference type="InterPro" id="IPR051121">
    <property type="entry name" value="FAH"/>
</dbReference>
<dbReference type="EMBL" id="JBHUKR010000001">
    <property type="protein sequence ID" value="MFD2414776.1"/>
    <property type="molecule type" value="Genomic_DNA"/>
</dbReference>
<dbReference type="Proteomes" id="UP001597417">
    <property type="component" value="Unassembled WGS sequence"/>
</dbReference>
<keyword evidence="5" id="KW-1185">Reference proteome</keyword>
<dbReference type="RefSeq" id="WP_378259961.1">
    <property type="nucleotide sequence ID" value="NZ_JBHUKR010000001.1"/>
</dbReference>
<sequence length="303" mass="32078">MRLVTAAGRLTLLSPDGKTELDGMASDRLFGWDVAELSAGRFDSSPQGVYARWAEFRAWVAETNPSAGEIKPQLIDPMSLGPVAPRPPQVFAVGLNYRDHATESGMAIPDEPLVFTKYASAFTGPYGEIALSPGDVDWEVELVAVIGIGGHRIQEADGWDHVAGLTVGQDLSDRVTQFAVAPPQFGMGKSYPGFAPVGPALVTVDELRAAGHDPDDLEIGCAVNAQTVQKSRTGQMVFSVPALVAKLSEVVTLLPGDVMFTGTPAGVGVGQDPPRFLAEGDELTTWCEGIGRLRHRLVGKAAS</sequence>
<dbReference type="SUPFAM" id="SSF56529">
    <property type="entry name" value="FAH"/>
    <property type="match status" value="1"/>
</dbReference>
<feature type="domain" description="Fumarylacetoacetase-like C-terminal" evidence="3">
    <location>
        <begin position="90"/>
        <end position="297"/>
    </location>
</feature>
<evidence type="ECO:0000313" key="5">
    <source>
        <dbReference type="Proteomes" id="UP001597417"/>
    </source>
</evidence>
<name>A0ABW5FLA7_9PSEU</name>
<dbReference type="InterPro" id="IPR036663">
    <property type="entry name" value="Fumarylacetoacetase_C_sf"/>
</dbReference>
<dbReference type="Gene3D" id="3.90.850.10">
    <property type="entry name" value="Fumarylacetoacetase-like, C-terminal domain"/>
    <property type="match status" value="1"/>
</dbReference>
<keyword evidence="2" id="KW-0479">Metal-binding</keyword>
<protein>
    <submittedName>
        <fullName evidence="4">Fumarylacetoacetate hydrolase family protein</fullName>
    </submittedName>
</protein>
<organism evidence="4 5">
    <name type="scientific">Amycolatopsis pigmentata</name>
    <dbReference type="NCBI Taxonomy" id="450801"/>
    <lineage>
        <taxon>Bacteria</taxon>
        <taxon>Bacillati</taxon>
        <taxon>Actinomycetota</taxon>
        <taxon>Actinomycetes</taxon>
        <taxon>Pseudonocardiales</taxon>
        <taxon>Pseudonocardiaceae</taxon>
        <taxon>Amycolatopsis</taxon>
    </lineage>
</organism>
<dbReference type="PANTHER" id="PTHR42796">
    <property type="entry name" value="FUMARYLACETOACETATE HYDROLASE DOMAIN-CONTAINING PROTEIN 2A-RELATED"/>
    <property type="match status" value="1"/>
</dbReference>
<evidence type="ECO:0000256" key="1">
    <source>
        <dbReference type="ARBA" id="ARBA00010211"/>
    </source>
</evidence>
<keyword evidence="4" id="KW-0378">Hydrolase</keyword>
<dbReference type="Pfam" id="PF01557">
    <property type="entry name" value="FAA_hydrolase"/>
    <property type="match status" value="1"/>
</dbReference>
<gene>
    <name evidence="4" type="ORF">ACFSXZ_00330</name>
</gene>
<evidence type="ECO:0000256" key="2">
    <source>
        <dbReference type="ARBA" id="ARBA00022723"/>
    </source>
</evidence>